<organism evidence="2 3">
    <name type="scientific">Coprinellus micaceus</name>
    <name type="common">Glistening ink-cap mushroom</name>
    <name type="synonym">Coprinus micaceus</name>
    <dbReference type="NCBI Taxonomy" id="71717"/>
    <lineage>
        <taxon>Eukaryota</taxon>
        <taxon>Fungi</taxon>
        <taxon>Dikarya</taxon>
        <taxon>Basidiomycota</taxon>
        <taxon>Agaricomycotina</taxon>
        <taxon>Agaricomycetes</taxon>
        <taxon>Agaricomycetidae</taxon>
        <taxon>Agaricales</taxon>
        <taxon>Agaricineae</taxon>
        <taxon>Psathyrellaceae</taxon>
        <taxon>Coprinellus</taxon>
    </lineage>
</organism>
<sequence>MSYYIPTDPELEAQEKARTVGHAESCWSLADFWTGIEYLSSSAPYSSYVSAESVEDKENISPPTPAVTSYSIDYSGKCVDAVPPPAIATPVRASDEAIAPFLDLVENAPTIFTGKAASKAVKANKEKQKKAKRDKRADERRMTGRVLAKIPSPIISLRLKGDEPKYEAMLRNPLADPTEAHTVETPKWLGESYNPATAGMGKDEVIKNAALVKKAHKLGDVYSDVKGILIPIEGVRYHRDVCPMKDVKPKGCDERFTKFSKANFHGPAYYGAYFEELEGTDEPLVQDKEIPKPVKNILKELENDKKEKKPKKPTNPGPTFDCNGVPTYQVSTPFAFRHVVS</sequence>
<accession>A0A4Y7SGU2</accession>
<reference evidence="2 3" key="1">
    <citation type="journal article" date="2019" name="Nat. Ecol. Evol.">
        <title>Megaphylogeny resolves global patterns of mushroom evolution.</title>
        <authorList>
            <person name="Varga T."/>
            <person name="Krizsan K."/>
            <person name="Foldi C."/>
            <person name="Dima B."/>
            <person name="Sanchez-Garcia M."/>
            <person name="Sanchez-Ramirez S."/>
            <person name="Szollosi G.J."/>
            <person name="Szarkandi J.G."/>
            <person name="Papp V."/>
            <person name="Albert L."/>
            <person name="Andreopoulos W."/>
            <person name="Angelini C."/>
            <person name="Antonin V."/>
            <person name="Barry K.W."/>
            <person name="Bougher N.L."/>
            <person name="Buchanan P."/>
            <person name="Buyck B."/>
            <person name="Bense V."/>
            <person name="Catcheside P."/>
            <person name="Chovatia M."/>
            <person name="Cooper J."/>
            <person name="Damon W."/>
            <person name="Desjardin D."/>
            <person name="Finy P."/>
            <person name="Geml J."/>
            <person name="Haridas S."/>
            <person name="Hughes K."/>
            <person name="Justo A."/>
            <person name="Karasinski D."/>
            <person name="Kautmanova I."/>
            <person name="Kiss B."/>
            <person name="Kocsube S."/>
            <person name="Kotiranta H."/>
            <person name="LaButti K.M."/>
            <person name="Lechner B.E."/>
            <person name="Liimatainen K."/>
            <person name="Lipzen A."/>
            <person name="Lukacs Z."/>
            <person name="Mihaltcheva S."/>
            <person name="Morgado L.N."/>
            <person name="Niskanen T."/>
            <person name="Noordeloos M.E."/>
            <person name="Ohm R.A."/>
            <person name="Ortiz-Santana B."/>
            <person name="Ovrebo C."/>
            <person name="Racz N."/>
            <person name="Riley R."/>
            <person name="Savchenko A."/>
            <person name="Shiryaev A."/>
            <person name="Soop K."/>
            <person name="Spirin V."/>
            <person name="Szebenyi C."/>
            <person name="Tomsovsky M."/>
            <person name="Tulloss R.E."/>
            <person name="Uehling J."/>
            <person name="Grigoriev I.V."/>
            <person name="Vagvolgyi C."/>
            <person name="Papp T."/>
            <person name="Martin F.M."/>
            <person name="Miettinen O."/>
            <person name="Hibbett D.S."/>
            <person name="Nagy L.G."/>
        </authorList>
    </citation>
    <scope>NUCLEOTIDE SEQUENCE [LARGE SCALE GENOMIC DNA]</scope>
    <source>
        <strain evidence="2 3">FP101781</strain>
    </source>
</reference>
<proteinExistence type="predicted"/>
<keyword evidence="3" id="KW-1185">Reference proteome</keyword>
<dbReference type="Proteomes" id="UP000298030">
    <property type="component" value="Unassembled WGS sequence"/>
</dbReference>
<evidence type="ECO:0000313" key="2">
    <source>
        <dbReference type="EMBL" id="TEB20910.1"/>
    </source>
</evidence>
<gene>
    <name evidence="2" type="ORF">FA13DRAFT_1800579</name>
</gene>
<name>A0A4Y7SGU2_COPMI</name>
<protein>
    <submittedName>
        <fullName evidence="2">Uncharacterized protein</fullName>
    </submittedName>
</protein>
<feature type="region of interest" description="Disordered" evidence="1">
    <location>
        <begin position="300"/>
        <end position="324"/>
    </location>
</feature>
<evidence type="ECO:0000313" key="3">
    <source>
        <dbReference type="Proteomes" id="UP000298030"/>
    </source>
</evidence>
<evidence type="ECO:0000256" key="1">
    <source>
        <dbReference type="SAM" id="MobiDB-lite"/>
    </source>
</evidence>
<feature type="region of interest" description="Disordered" evidence="1">
    <location>
        <begin position="122"/>
        <end position="141"/>
    </location>
</feature>
<dbReference type="AlphaFoldDB" id="A0A4Y7SGU2"/>
<comment type="caution">
    <text evidence="2">The sequence shown here is derived from an EMBL/GenBank/DDBJ whole genome shotgun (WGS) entry which is preliminary data.</text>
</comment>
<dbReference type="EMBL" id="QPFP01000129">
    <property type="protein sequence ID" value="TEB20910.1"/>
    <property type="molecule type" value="Genomic_DNA"/>
</dbReference>